<evidence type="ECO:0000313" key="2">
    <source>
        <dbReference type="Proteomes" id="UP000253594"/>
    </source>
</evidence>
<gene>
    <name evidence="1" type="ORF">DT376_41005</name>
</gene>
<name>A0A367LVW5_PSEAI</name>
<organism evidence="1 2">
    <name type="scientific">Pseudomonas aeruginosa</name>
    <dbReference type="NCBI Taxonomy" id="287"/>
    <lineage>
        <taxon>Bacteria</taxon>
        <taxon>Pseudomonadati</taxon>
        <taxon>Pseudomonadota</taxon>
        <taxon>Gammaproteobacteria</taxon>
        <taxon>Pseudomonadales</taxon>
        <taxon>Pseudomonadaceae</taxon>
        <taxon>Pseudomonas</taxon>
    </lineage>
</organism>
<dbReference type="Proteomes" id="UP000253594">
    <property type="component" value="Unassembled WGS sequence"/>
</dbReference>
<feature type="non-terminal residue" evidence="1">
    <location>
        <position position="48"/>
    </location>
</feature>
<dbReference type="GO" id="GO:0016740">
    <property type="term" value="F:transferase activity"/>
    <property type="evidence" value="ECO:0007669"/>
    <property type="project" value="UniProtKB-KW"/>
</dbReference>
<reference evidence="1 2" key="1">
    <citation type="submission" date="2018-07" db="EMBL/GenBank/DDBJ databases">
        <title>Mechanisms of high-level aminoglycoside resistance among Gram-negative pathogens in Brazil.</title>
        <authorList>
            <person name="Ballaben A.S."/>
            <person name="Darini A.L.C."/>
            <person name="Doi Y."/>
        </authorList>
    </citation>
    <scope>NUCLEOTIDE SEQUENCE [LARGE SCALE GENOMIC DNA]</scope>
    <source>
        <strain evidence="1 2">B2-305</strain>
    </source>
</reference>
<comment type="caution">
    <text evidence="1">The sequence shown here is derived from an EMBL/GenBank/DDBJ whole genome shotgun (WGS) entry which is preliminary data.</text>
</comment>
<protein>
    <submittedName>
        <fullName evidence="1">Aminoglycoside phosphotransferase</fullName>
    </submittedName>
</protein>
<dbReference type="AlphaFoldDB" id="A0A367LVW5"/>
<proteinExistence type="predicted"/>
<sequence>MSDDARFQQLNRWLDSCLPELFVAEGWGEVPPAELIPASSDASFRRYF</sequence>
<dbReference type="EMBL" id="QORE01003279">
    <property type="protein sequence ID" value="RCI69240.1"/>
    <property type="molecule type" value="Genomic_DNA"/>
</dbReference>
<evidence type="ECO:0000313" key="1">
    <source>
        <dbReference type="EMBL" id="RCI69240.1"/>
    </source>
</evidence>
<accession>A0A367LVW5</accession>
<keyword evidence="1" id="KW-0808">Transferase</keyword>